<dbReference type="OrthoDB" id="9787933at2"/>
<dbReference type="InterPro" id="IPR051049">
    <property type="entry name" value="Dienelactone_hydrolase-like"/>
</dbReference>
<gene>
    <name evidence="2" type="ORF">JN10_2516</name>
</gene>
<reference evidence="2 3" key="1">
    <citation type="submission" date="2019-07" db="EMBL/GenBank/DDBJ databases">
        <title>Genomic Encyclopedia of Archaeal and Bacterial Type Strains, Phase II (KMG-II): from individual species to whole genera.</title>
        <authorList>
            <person name="Goeker M."/>
        </authorList>
    </citation>
    <scope>NUCLEOTIDE SEQUENCE [LARGE SCALE GENOMIC DNA]</scope>
    <source>
        <strain evidence="2 3">ATCC BAA-2084</strain>
    </source>
</reference>
<dbReference type="EMBL" id="VLLK01000002">
    <property type="protein sequence ID" value="TWJ06971.1"/>
    <property type="molecule type" value="Genomic_DNA"/>
</dbReference>
<name>A0A562UMX6_9SPHN</name>
<dbReference type="GO" id="GO:0016787">
    <property type="term" value="F:hydrolase activity"/>
    <property type="evidence" value="ECO:0007669"/>
    <property type="project" value="InterPro"/>
</dbReference>
<dbReference type="InterPro" id="IPR002925">
    <property type="entry name" value="Dienelactn_hydro"/>
</dbReference>
<evidence type="ECO:0000313" key="2">
    <source>
        <dbReference type="EMBL" id="TWJ06971.1"/>
    </source>
</evidence>
<sequence>MCDEEKITRWAREGLTRREFGVLGATAVAAACAPSDGMAQDQVETVSSPGFPAWTEQEVSFATDDGTMDGWFVAPTSGPAPAVIIWPDIAGLRDSKKAMARRLADRGYTALVVNQYYRDTPAPIWQDFADFAGNGGWGRAREMRGKLDADAIMRDATAAVAFLDSRAEVDSERGIGTQGYCMGGPFTMWSAAAVPSRIKAAASFHGGGLVREDNPKSPHRLFGQMDASLLVAIAQDDDTEAPDEKNTLRKAAAAVGRDATVEVFAGDHGWCVPDSPAYAEAEAERAWAALLKLYEGAL</sequence>
<comment type="caution">
    <text evidence="2">The sequence shown here is derived from an EMBL/GenBank/DDBJ whole genome shotgun (WGS) entry which is preliminary data.</text>
</comment>
<accession>A0A562UMX6</accession>
<dbReference type="InterPro" id="IPR029058">
    <property type="entry name" value="AB_hydrolase_fold"/>
</dbReference>
<evidence type="ECO:0000313" key="3">
    <source>
        <dbReference type="Proteomes" id="UP000320547"/>
    </source>
</evidence>
<dbReference type="Proteomes" id="UP000320547">
    <property type="component" value="Unassembled WGS sequence"/>
</dbReference>
<organism evidence="2 3">
    <name type="scientific">Altererythrobacter ishigakiensis</name>
    <dbReference type="NCBI Taxonomy" id="476157"/>
    <lineage>
        <taxon>Bacteria</taxon>
        <taxon>Pseudomonadati</taxon>
        <taxon>Pseudomonadota</taxon>
        <taxon>Alphaproteobacteria</taxon>
        <taxon>Sphingomonadales</taxon>
        <taxon>Erythrobacteraceae</taxon>
        <taxon>Altererythrobacter</taxon>
    </lineage>
</organism>
<dbReference type="STRING" id="476157.GCA_001663155_01192"/>
<dbReference type="PROSITE" id="PS51257">
    <property type="entry name" value="PROKAR_LIPOPROTEIN"/>
    <property type="match status" value="1"/>
</dbReference>
<dbReference type="RefSeq" id="WP_067598590.1">
    <property type="nucleotide sequence ID" value="NZ_CP015963.1"/>
</dbReference>
<dbReference type="PANTHER" id="PTHR46623">
    <property type="entry name" value="CARBOXYMETHYLENEBUTENOLIDASE-RELATED"/>
    <property type="match status" value="1"/>
</dbReference>
<proteinExistence type="predicted"/>
<dbReference type="Pfam" id="PF01738">
    <property type="entry name" value="DLH"/>
    <property type="match status" value="1"/>
</dbReference>
<keyword evidence="3" id="KW-1185">Reference proteome</keyword>
<dbReference type="PANTHER" id="PTHR46623:SF10">
    <property type="entry name" value="CARBOXYMETHYLENEBUTENOLIDASE HOMOLOG"/>
    <property type="match status" value="1"/>
</dbReference>
<dbReference type="SUPFAM" id="SSF53474">
    <property type="entry name" value="alpha/beta-Hydrolases"/>
    <property type="match status" value="1"/>
</dbReference>
<evidence type="ECO:0000259" key="1">
    <source>
        <dbReference type="Pfam" id="PF01738"/>
    </source>
</evidence>
<dbReference type="Gene3D" id="3.40.50.1820">
    <property type="entry name" value="alpha/beta hydrolase"/>
    <property type="match status" value="1"/>
</dbReference>
<protein>
    <submittedName>
        <fullName evidence="2">Carboxymethylenebutenolidase</fullName>
    </submittedName>
</protein>
<feature type="domain" description="Dienelactone hydrolase" evidence="1">
    <location>
        <begin position="68"/>
        <end position="294"/>
    </location>
</feature>
<dbReference type="AlphaFoldDB" id="A0A562UMX6"/>